<evidence type="ECO:0000313" key="2">
    <source>
        <dbReference type="Proteomes" id="UP000501452"/>
    </source>
</evidence>
<dbReference type="Proteomes" id="UP000501452">
    <property type="component" value="Chromosome"/>
</dbReference>
<sequence length="319" mass="36056">MTDPDRPTHPGETGWPVRPLVHIGYHKTGTTWLQKNVFIDEEIGFSLVAGPLPVRFWFVGINSFGFDPSRVRLRFRRSMKEAGERGLVPVFSHERLSGSPYAGGHDSKATADRLAAAFPDARILVTIREQRSMILSVYKQYLRWGGAASFWQFLNAVSGEGRVPVFRYDFFEYQHLIGYYKSLFGAENVLAQPYELLRTRPAEFLGNITGLLGLPDAEPPSSRSNISPSALSLALKRRANRFLVRDALNPAPLFERPGINKTLHKACRRFDEVAPADLLKKHEARWRDFVDQEVGDRYVESNAITSELIGVNLKDFGYS</sequence>
<dbReference type="KEGG" id="rub:GBA63_14795"/>
<name>A0A6G8QBB6_9ACTN</name>
<dbReference type="SUPFAM" id="SSF52540">
    <property type="entry name" value="P-loop containing nucleoside triphosphate hydrolases"/>
    <property type="match status" value="1"/>
</dbReference>
<gene>
    <name evidence="1" type="ORF">GBA63_14795</name>
</gene>
<accession>A0A6G8QBB6</accession>
<proteinExistence type="predicted"/>
<evidence type="ECO:0008006" key="3">
    <source>
        <dbReference type="Google" id="ProtNLM"/>
    </source>
</evidence>
<reference evidence="1 2" key="1">
    <citation type="submission" date="2019-10" db="EMBL/GenBank/DDBJ databases">
        <title>Rubrobacter sp nov SCSIO 52090 isolated from a deep-sea sediment in the South China Sea.</title>
        <authorList>
            <person name="Chen R.W."/>
        </authorList>
    </citation>
    <scope>NUCLEOTIDE SEQUENCE [LARGE SCALE GENOMIC DNA]</scope>
    <source>
        <strain evidence="1 2">SCSIO 52909</strain>
    </source>
</reference>
<organism evidence="1 2">
    <name type="scientific">Rubrobacter tropicus</name>
    <dbReference type="NCBI Taxonomy" id="2653851"/>
    <lineage>
        <taxon>Bacteria</taxon>
        <taxon>Bacillati</taxon>
        <taxon>Actinomycetota</taxon>
        <taxon>Rubrobacteria</taxon>
        <taxon>Rubrobacterales</taxon>
        <taxon>Rubrobacteraceae</taxon>
        <taxon>Rubrobacter</taxon>
    </lineage>
</organism>
<dbReference type="Gene3D" id="3.40.50.300">
    <property type="entry name" value="P-loop containing nucleotide triphosphate hydrolases"/>
    <property type="match status" value="1"/>
</dbReference>
<evidence type="ECO:0000313" key="1">
    <source>
        <dbReference type="EMBL" id="QIN83759.1"/>
    </source>
</evidence>
<dbReference type="RefSeq" id="WP_166177336.1">
    <property type="nucleotide sequence ID" value="NZ_CP045119.1"/>
</dbReference>
<dbReference type="AlphaFoldDB" id="A0A6G8QBB6"/>
<keyword evidence="2" id="KW-1185">Reference proteome</keyword>
<protein>
    <recommendedName>
        <fullName evidence="3">Sulfotransferase domain-containing protein</fullName>
    </recommendedName>
</protein>
<dbReference type="EMBL" id="CP045119">
    <property type="protein sequence ID" value="QIN83759.1"/>
    <property type="molecule type" value="Genomic_DNA"/>
</dbReference>
<dbReference type="InterPro" id="IPR027417">
    <property type="entry name" value="P-loop_NTPase"/>
</dbReference>